<feature type="non-terminal residue" evidence="8">
    <location>
        <position position="127"/>
    </location>
</feature>
<dbReference type="AlphaFoldDB" id="A0A382WNF3"/>
<accession>A0A382WNF3</accession>
<feature type="transmembrane region" description="Helical" evidence="6">
    <location>
        <begin position="21"/>
        <end position="42"/>
    </location>
</feature>
<organism evidence="8">
    <name type="scientific">marine metagenome</name>
    <dbReference type="NCBI Taxonomy" id="408172"/>
    <lineage>
        <taxon>unclassified sequences</taxon>
        <taxon>metagenomes</taxon>
        <taxon>ecological metagenomes</taxon>
    </lineage>
</organism>
<keyword evidence="2" id="KW-1003">Cell membrane</keyword>
<evidence type="ECO:0000256" key="5">
    <source>
        <dbReference type="ARBA" id="ARBA00023136"/>
    </source>
</evidence>
<dbReference type="Pfam" id="PF13491">
    <property type="entry name" value="FtsK_4TM"/>
    <property type="match status" value="1"/>
</dbReference>
<evidence type="ECO:0000256" key="1">
    <source>
        <dbReference type="ARBA" id="ARBA00004651"/>
    </source>
</evidence>
<sequence>MKKKGDKAKKKGVVAPTPRRRVRWAMLFALLGVVVLIAMIYYEPAQSSCVKDPPAAGNPLGLGGANSVFYLFAWLGISAWCIPFILLTVAYVCYADLSRRSVILKMVASLVFCFSLSVLADAYRADS</sequence>
<evidence type="ECO:0000256" key="2">
    <source>
        <dbReference type="ARBA" id="ARBA00022475"/>
    </source>
</evidence>
<evidence type="ECO:0000256" key="6">
    <source>
        <dbReference type="SAM" id="Phobius"/>
    </source>
</evidence>
<evidence type="ECO:0000313" key="8">
    <source>
        <dbReference type="EMBL" id="SVD60293.1"/>
    </source>
</evidence>
<keyword evidence="4 6" id="KW-1133">Transmembrane helix</keyword>
<dbReference type="EMBL" id="UINC01161229">
    <property type="protein sequence ID" value="SVD60293.1"/>
    <property type="molecule type" value="Genomic_DNA"/>
</dbReference>
<evidence type="ECO:0000256" key="3">
    <source>
        <dbReference type="ARBA" id="ARBA00022692"/>
    </source>
</evidence>
<keyword evidence="5 6" id="KW-0472">Membrane</keyword>
<proteinExistence type="predicted"/>
<dbReference type="InterPro" id="IPR025199">
    <property type="entry name" value="FtsK_4TM"/>
</dbReference>
<feature type="transmembrane region" description="Helical" evidence="6">
    <location>
        <begin position="68"/>
        <end position="95"/>
    </location>
</feature>
<feature type="transmembrane region" description="Helical" evidence="6">
    <location>
        <begin position="102"/>
        <end position="120"/>
    </location>
</feature>
<reference evidence="8" key="1">
    <citation type="submission" date="2018-05" db="EMBL/GenBank/DDBJ databases">
        <authorList>
            <person name="Lanie J.A."/>
            <person name="Ng W.-L."/>
            <person name="Kazmierczak K.M."/>
            <person name="Andrzejewski T.M."/>
            <person name="Davidsen T.M."/>
            <person name="Wayne K.J."/>
            <person name="Tettelin H."/>
            <person name="Glass J.I."/>
            <person name="Rusch D."/>
            <person name="Podicherti R."/>
            <person name="Tsui H.-C.T."/>
            <person name="Winkler M.E."/>
        </authorList>
    </citation>
    <scope>NUCLEOTIDE SEQUENCE</scope>
</reference>
<evidence type="ECO:0000259" key="7">
    <source>
        <dbReference type="Pfam" id="PF13491"/>
    </source>
</evidence>
<name>A0A382WNF3_9ZZZZ</name>
<feature type="domain" description="DNA translocase FtsK 4TM region" evidence="7">
    <location>
        <begin position="24"/>
        <end position="121"/>
    </location>
</feature>
<comment type="subcellular location">
    <subcellularLocation>
        <location evidence="1">Cell membrane</location>
        <topology evidence="1">Multi-pass membrane protein</topology>
    </subcellularLocation>
</comment>
<keyword evidence="3 6" id="KW-0812">Transmembrane</keyword>
<evidence type="ECO:0000256" key="4">
    <source>
        <dbReference type="ARBA" id="ARBA00022989"/>
    </source>
</evidence>
<gene>
    <name evidence="8" type="ORF">METZ01_LOCUS413147</name>
</gene>
<dbReference type="GO" id="GO:0005886">
    <property type="term" value="C:plasma membrane"/>
    <property type="evidence" value="ECO:0007669"/>
    <property type="project" value="UniProtKB-SubCell"/>
</dbReference>
<protein>
    <recommendedName>
        <fullName evidence="7">DNA translocase FtsK 4TM region domain-containing protein</fullName>
    </recommendedName>
</protein>